<proteinExistence type="predicted"/>
<keyword evidence="2" id="KW-1185">Reference proteome</keyword>
<reference evidence="2" key="1">
    <citation type="submission" date="2016-10" db="EMBL/GenBank/DDBJ databases">
        <authorList>
            <person name="Varghese N."/>
            <person name="Submissions S."/>
        </authorList>
    </citation>
    <scope>NUCLEOTIDE SEQUENCE [LARGE SCALE GENOMIC DNA]</scope>
    <source>
        <strain evidence="2">DSM 25811 / CCM 8410 / LMG 26954 / E90</strain>
    </source>
</reference>
<evidence type="ECO:0000313" key="1">
    <source>
        <dbReference type="EMBL" id="SDD72698.1"/>
    </source>
</evidence>
<dbReference type="EMBL" id="FMZO01000012">
    <property type="protein sequence ID" value="SDD72698.1"/>
    <property type="molecule type" value="Genomic_DNA"/>
</dbReference>
<gene>
    <name evidence="1" type="ORF">SAMN04487894_112122</name>
</gene>
<accession>A0A1G6X3K9</accession>
<name>A0A1G6X3K9_NIADE</name>
<dbReference type="AlphaFoldDB" id="A0A1G6X3K9"/>
<dbReference type="RefSeq" id="WP_090391833.1">
    <property type="nucleotide sequence ID" value="NZ_FMZO01000012.1"/>
</dbReference>
<evidence type="ECO:0000313" key="2">
    <source>
        <dbReference type="Proteomes" id="UP000198757"/>
    </source>
</evidence>
<dbReference type="Proteomes" id="UP000198757">
    <property type="component" value="Unassembled WGS sequence"/>
</dbReference>
<dbReference type="OrthoDB" id="1043438at2"/>
<dbReference type="STRING" id="1285928.SAMN04487894_112122"/>
<dbReference type="Pfam" id="PF16389">
    <property type="entry name" value="DUF4998"/>
    <property type="match status" value="1"/>
</dbReference>
<organism evidence="1 2">
    <name type="scientific">Niabella drilacis (strain DSM 25811 / CCM 8410 / CCUG 62505 / LMG 26954 / E90)</name>
    <dbReference type="NCBI Taxonomy" id="1285928"/>
    <lineage>
        <taxon>Bacteria</taxon>
        <taxon>Pseudomonadati</taxon>
        <taxon>Bacteroidota</taxon>
        <taxon>Chitinophagia</taxon>
        <taxon>Chitinophagales</taxon>
        <taxon>Chitinophagaceae</taxon>
        <taxon>Niabella</taxon>
    </lineage>
</organism>
<sequence length="355" mass="38227">MKKITYLICPFLFAAGLCISSCTKEDDYKKFTKDGEISYPGKASNIIAQTGNKRVRLRVVLGPDPSITKIKTYWNSRADSLETAVVRNDGDTVNVIIDKNLNEGSNNFEVYTYNSKGDQSVVSNVSGNVYGDNYLSTVPRANRSVSSVQLSAYQRATINWGAALTDERFIEIYYTDAAGAAQTLRVPSQSVTNIPSYQLGTAITYRSLYAPENNAYDLFSVAPGTVDLAKATYSAVTTGYLYHPSSPRALSATKTLIPGGANGLIIDVADLGGSGYKALITVNPDNSLTVTEAPGAAGAPYMMFTAGLPAPYTAAWTGSASCNNTYDPVTKTYKVRYGYGTEGAYRVTEEIIVMN</sequence>
<protein>
    <submittedName>
        <fullName evidence="1">Uncharacterized protein</fullName>
    </submittedName>
</protein>